<reference evidence="1" key="1">
    <citation type="journal article" date="2014" name="Int. J. Syst. Evol. Microbiol.">
        <title>Complete genome sequence of Corynebacterium casei LMG S-19264T (=DSM 44701T), isolated from a smear-ripened cheese.</title>
        <authorList>
            <consortium name="US DOE Joint Genome Institute (JGI-PGF)"/>
            <person name="Walter F."/>
            <person name="Albersmeier A."/>
            <person name="Kalinowski J."/>
            <person name="Ruckert C."/>
        </authorList>
    </citation>
    <scope>NUCLEOTIDE SEQUENCE</scope>
    <source>
        <strain evidence="1">KCTC 23224</strain>
    </source>
</reference>
<evidence type="ECO:0000313" key="2">
    <source>
        <dbReference type="Proteomes" id="UP000642809"/>
    </source>
</evidence>
<keyword evidence="2" id="KW-1185">Reference proteome</keyword>
<comment type="caution">
    <text evidence="1">The sequence shown here is derived from an EMBL/GenBank/DDBJ whole genome shotgun (WGS) entry which is preliminary data.</text>
</comment>
<gene>
    <name evidence="1" type="ORF">GCM10008106_17060</name>
</gene>
<evidence type="ECO:0000313" key="1">
    <source>
        <dbReference type="EMBL" id="GHB36363.1"/>
    </source>
</evidence>
<name>A0A8J3CXP6_9BACT</name>
<proteinExistence type="predicted"/>
<protein>
    <submittedName>
        <fullName evidence="1">Uncharacterized protein</fullName>
    </submittedName>
</protein>
<dbReference type="AlphaFoldDB" id="A0A8J3CXP6"/>
<sequence>MDLLLQIGALAKSAEYRENTEIDIVALTREGQQNSIHRFSNPWISRSPLNCPVGAVLFGEAVHEWH</sequence>
<dbReference type="EMBL" id="BMYF01000009">
    <property type="protein sequence ID" value="GHB36363.1"/>
    <property type="molecule type" value="Genomic_DNA"/>
</dbReference>
<dbReference type="RefSeq" id="WP_189580756.1">
    <property type="nucleotide sequence ID" value="NZ_BMYF01000009.1"/>
</dbReference>
<reference evidence="1" key="2">
    <citation type="submission" date="2020-09" db="EMBL/GenBank/DDBJ databases">
        <authorList>
            <person name="Sun Q."/>
            <person name="Kim S."/>
        </authorList>
    </citation>
    <scope>NUCLEOTIDE SEQUENCE</scope>
    <source>
        <strain evidence="1">KCTC 23224</strain>
    </source>
</reference>
<accession>A0A8J3CXP6</accession>
<organism evidence="1 2">
    <name type="scientific">Mongoliitalea lutea</name>
    <dbReference type="NCBI Taxonomy" id="849756"/>
    <lineage>
        <taxon>Bacteria</taxon>
        <taxon>Pseudomonadati</taxon>
        <taxon>Bacteroidota</taxon>
        <taxon>Cytophagia</taxon>
        <taxon>Cytophagales</taxon>
        <taxon>Cyclobacteriaceae</taxon>
        <taxon>Mongoliitalea</taxon>
    </lineage>
</organism>
<dbReference type="Proteomes" id="UP000642809">
    <property type="component" value="Unassembled WGS sequence"/>
</dbReference>